<comment type="caution">
    <text evidence="1">The sequence shown here is derived from an EMBL/GenBank/DDBJ whole genome shotgun (WGS) entry which is preliminary data.</text>
</comment>
<dbReference type="EMBL" id="MHQY01000005">
    <property type="protein sequence ID" value="OHA14645.1"/>
    <property type="molecule type" value="Genomic_DNA"/>
</dbReference>
<dbReference type="AlphaFoldDB" id="A0A1G2LSM1"/>
<sequence length="264" mass="29954">MGSLRKDVKRVDDFIRDAEVYNPKVCVPDPSRDYGMYSKMDEAFKGLHGHLDELRRNQGRVGYSAQNLMSDLSKDYISAAQQGDQENMAYIGRAMEMLTEGFNEASADGALAESGNRFGRTIWQEQMEAELFGKIWPVITGAEEAVPDLLLWGNFHGNVQAYLYGFLDVVSELSKALAEEFSKPDMTVEKEFATFERYLAIADSITLRLSHERHTPGYIISNGYGHWMAYSNKLRTAYGTIAFVRRDYNLRRSIQRMVAKALKG</sequence>
<name>A0A1G2LSM1_9BACT</name>
<protein>
    <submittedName>
        <fullName evidence="1">Uncharacterized protein</fullName>
    </submittedName>
</protein>
<reference evidence="1 2" key="1">
    <citation type="journal article" date="2016" name="Nat. Commun.">
        <title>Thousands of microbial genomes shed light on interconnected biogeochemical processes in an aquifer system.</title>
        <authorList>
            <person name="Anantharaman K."/>
            <person name="Brown C.T."/>
            <person name="Hug L.A."/>
            <person name="Sharon I."/>
            <person name="Castelle C.J."/>
            <person name="Probst A.J."/>
            <person name="Thomas B.C."/>
            <person name="Singh A."/>
            <person name="Wilkins M.J."/>
            <person name="Karaoz U."/>
            <person name="Brodie E.L."/>
            <person name="Williams K.H."/>
            <person name="Hubbard S.S."/>
            <person name="Banfield J.F."/>
        </authorList>
    </citation>
    <scope>NUCLEOTIDE SEQUENCE [LARGE SCALE GENOMIC DNA]</scope>
</reference>
<proteinExistence type="predicted"/>
<evidence type="ECO:0000313" key="2">
    <source>
        <dbReference type="Proteomes" id="UP000177171"/>
    </source>
</evidence>
<dbReference type="Proteomes" id="UP000177171">
    <property type="component" value="Unassembled WGS sequence"/>
</dbReference>
<gene>
    <name evidence="1" type="ORF">A3G49_05700</name>
</gene>
<organism evidence="1 2">
    <name type="scientific">Candidatus Sungbacteria bacterium RIFCSPLOWO2_12_FULL_41_11</name>
    <dbReference type="NCBI Taxonomy" id="1802286"/>
    <lineage>
        <taxon>Bacteria</taxon>
        <taxon>Candidatus Sungiibacteriota</taxon>
    </lineage>
</organism>
<accession>A0A1G2LSM1</accession>
<evidence type="ECO:0000313" key="1">
    <source>
        <dbReference type="EMBL" id="OHA14645.1"/>
    </source>
</evidence>